<dbReference type="Proteomes" id="UP000319817">
    <property type="component" value="Chromosome"/>
</dbReference>
<evidence type="ECO:0000313" key="8">
    <source>
        <dbReference type="Proteomes" id="UP000319817"/>
    </source>
</evidence>
<sequence precursor="true">MTRRFLSVIHLSKSNTLALAFGAVCCLISLGNSPSAISDEPDASPTKPVAAEPVQADAVPAEEIVAEVQAGPRALSRAFRAAARKATPSVVTVFSYGQEKINTFPAPVETEDTKKPDEKTMTGIGSGVIVGNEGLVITNNHVISGAKRVVVQLSDESEIEASVVRGDPDSDVAMLRIQRDTPFTGADVGNSDDLEVGDWVLAIGSPFRLEATVSAGIISAKNRPIERIRRGRMLQTDAAINPGNSGGPLIDLDGNVIGISTAIATRNGGYQGIGFAIPINHAKWIADELDQHEKVRRAAIGATLLELKPKYAKMFKKKAFQGVLIYQVIEDSVADVAGFKQLDVIVEFAGERVKSPETLQEVIERKPVGSMQAVKIDRNGDELTLQVELATVDDPTPRKATEEAMAAETREDDAKEVKQDAQTEAKPEKADSE</sequence>
<dbReference type="EMBL" id="CP036526">
    <property type="protein sequence ID" value="QDT11672.1"/>
    <property type="molecule type" value="Genomic_DNA"/>
</dbReference>
<dbReference type="GO" id="GO:0006508">
    <property type="term" value="P:proteolysis"/>
    <property type="evidence" value="ECO:0007669"/>
    <property type="project" value="UniProtKB-KW"/>
</dbReference>
<keyword evidence="5" id="KW-0732">Signal</keyword>
<evidence type="ECO:0000256" key="1">
    <source>
        <dbReference type="ARBA" id="ARBA00010541"/>
    </source>
</evidence>
<evidence type="ECO:0000313" key="7">
    <source>
        <dbReference type="EMBL" id="QDT11672.1"/>
    </source>
</evidence>
<feature type="compositionally biased region" description="Basic and acidic residues" evidence="4">
    <location>
        <begin position="395"/>
        <end position="433"/>
    </location>
</feature>
<feature type="chain" id="PRO_5021956983" evidence="5">
    <location>
        <begin position="39"/>
        <end position="433"/>
    </location>
</feature>
<dbReference type="Pfam" id="PF13365">
    <property type="entry name" value="Trypsin_2"/>
    <property type="match status" value="1"/>
</dbReference>
<evidence type="ECO:0000256" key="2">
    <source>
        <dbReference type="ARBA" id="ARBA00022670"/>
    </source>
</evidence>
<feature type="region of interest" description="Disordered" evidence="4">
    <location>
        <begin position="392"/>
        <end position="433"/>
    </location>
</feature>
<dbReference type="Gene3D" id="2.40.10.120">
    <property type="match status" value="1"/>
</dbReference>
<reference evidence="7 8" key="1">
    <citation type="submission" date="2019-02" db="EMBL/GenBank/DDBJ databases">
        <title>Deep-cultivation of Planctomycetes and their phenomic and genomic characterization uncovers novel biology.</title>
        <authorList>
            <person name="Wiegand S."/>
            <person name="Jogler M."/>
            <person name="Boedeker C."/>
            <person name="Pinto D."/>
            <person name="Vollmers J."/>
            <person name="Rivas-Marin E."/>
            <person name="Kohn T."/>
            <person name="Peeters S.H."/>
            <person name="Heuer A."/>
            <person name="Rast P."/>
            <person name="Oberbeckmann S."/>
            <person name="Bunk B."/>
            <person name="Jeske O."/>
            <person name="Meyerdierks A."/>
            <person name="Storesund J.E."/>
            <person name="Kallscheuer N."/>
            <person name="Luecker S."/>
            <person name="Lage O.M."/>
            <person name="Pohl T."/>
            <person name="Merkel B.J."/>
            <person name="Hornburger P."/>
            <person name="Mueller R.-W."/>
            <person name="Bruemmer F."/>
            <person name="Labrenz M."/>
            <person name="Spormann A.M."/>
            <person name="Op den Camp H."/>
            <person name="Overmann J."/>
            <person name="Amann R."/>
            <person name="Jetten M.S.M."/>
            <person name="Mascher T."/>
            <person name="Medema M.H."/>
            <person name="Devos D.P."/>
            <person name="Kaster A.-K."/>
            <person name="Ovreas L."/>
            <person name="Rohde M."/>
            <person name="Galperin M.Y."/>
            <person name="Jogler C."/>
        </authorList>
    </citation>
    <scope>NUCLEOTIDE SEQUENCE [LARGE SCALE GENOMIC DNA]</scope>
    <source>
        <strain evidence="7 8">K23_9</strain>
    </source>
</reference>
<proteinExistence type="inferred from homology"/>
<dbReference type="InterPro" id="IPR001478">
    <property type="entry name" value="PDZ"/>
</dbReference>
<dbReference type="AlphaFoldDB" id="A0A517NX06"/>
<feature type="domain" description="PDZ" evidence="6">
    <location>
        <begin position="300"/>
        <end position="389"/>
    </location>
</feature>
<organism evidence="7 8">
    <name type="scientific">Stieleria marina</name>
    <dbReference type="NCBI Taxonomy" id="1930275"/>
    <lineage>
        <taxon>Bacteria</taxon>
        <taxon>Pseudomonadati</taxon>
        <taxon>Planctomycetota</taxon>
        <taxon>Planctomycetia</taxon>
        <taxon>Pirellulales</taxon>
        <taxon>Pirellulaceae</taxon>
        <taxon>Stieleria</taxon>
    </lineage>
</organism>
<evidence type="ECO:0000256" key="5">
    <source>
        <dbReference type="SAM" id="SignalP"/>
    </source>
</evidence>
<dbReference type="InterPro" id="IPR009003">
    <property type="entry name" value="Peptidase_S1_PA"/>
</dbReference>
<evidence type="ECO:0000259" key="6">
    <source>
        <dbReference type="Pfam" id="PF13180"/>
    </source>
</evidence>
<dbReference type="InterPro" id="IPR001940">
    <property type="entry name" value="Peptidase_S1C"/>
</dbReference>
<comment type="similarity">
    <text evidence="1">Belongs to the peptidase S1C family.</text>
</comment>
<keyword evidence="3" id="KW-0378">Hydrolase</keyword>
<dbReference type="SUPFAM" id="SSF50494">
    <property type="entry name" value="Trypsin-like serine proteases"/>
    <property type="match status" value="1"/>
</dbReference>
<keyword evidence="2 7" id="KW-0645">Protease</keyword>
<dbReference type="OrthoDB" id="248175at2"/>
<dbReference type="PRINTS" id="PR00834">
    <property type="entry name" value="PROTEASES2C"/>
</dbReference>
<keyword evidence="8" id="KW-1185">Reference proteome</keyword>
<dbReference type="InterPro" id="IPR036034">
    <property type="entry name" value="PDZ_sf"/>
</dbReference>
<dbReference type="Pfam" id="PF13180">
    <property type="entry name" value="PDZ_2"/>
    <property type="match status" value="1"/>
</dbReference>
<dbReference type="Gene3D" id="2.30.42.10">
    <property type="match status" value="1"/>
</dbReference>
<dbReference type="PANTHER" id="PTHR22939">
    <property type="entry name" value="SERINE PROTEASE FAMILY S1C HTRA-RELATED"/>
    <property type="match status" value="1"/>
</dbReference>
<feature type="signal peptide" evidence="5">
    <location>
        <begin position="1"/>
        <end position="38"/>
    </location>
</feature>
<evidence type="ECO:0000256" key="3">
    <source>
        <dbReference type="ARBA" id="ARBA00022801"/>
    </source>
</evidence>
<dbReference type="SUPFAM" id="SSF50156">
    <property type="entry name" value="PDZ domain-like"/>
    <property type="match status" value="1"/>
</dbReference>
<name>A0A517NX06_9BACT</name>
<dbReference type="PANTHER" id="PTHR22939:SF129">
    <property type="entry name" value="SERINE PROTEASE HTRA2, MITOCHONDRIAL"/>
    <property type="match status" value="1"/>
</dbReference>
<accession>A0A517NX06</accession>
<evidence type="ECO:0000256" key="4">
    <source>
        <dbReference type="SAM" id="MobiDB-lite"/>
    </source>
</evidence>
<dbReference type="RefSeq" id="WP_145419468.1">
    <property type="nucleotide sequence ID" value="NZ_CP036526.1"/>
</dbReference>
<protein>
    <submittedName>
        <fullName evidence="7">Serine protease HtrA</fullName>
    </submittedName>
</protein>
<dbReference type="GO" id="GO:0004252">
    <property type="term" value="F:serine-type endopeptidase activity"/>
    <property type="evidence" value="ECO:0007669"/>
    <property type="project" value="InterPro"/>
</dbReference>
<gene>
    <name evidence="7" type="primary">htrA_2</name>
    <name evidence="7" type="ORF">K239x_36720</name>
</gene>